<dbReference type="GeneID" id="30199260"/>
<proteinExistence type="predicted"/>
<dbReference type="EMBL" id="KV454211">
    <property type="protein sequence ID" value="ODQ59267.1"/>
    <property type="molecule type" value="Genomic_DNA"/>
</dbReference>
<dbReference type="InterPro" id="IPR012470">
    <property type="entry name" value="Pup1-like"/>
</dbReference>
<organism evidence="3 4">
    <name type="scientific">Wickerhamomyces anomalus (strain ATCC 58044 / CBS 1984 / NCYC 433 / NRRL Y-366-8)</name>
    <name type="common">Yeast</name>
    <name type="synonym">Hansenula anomala</name>
    <dbReference type="NCBI Taxonomy" id="683960"/>
    <lineage>
        <taxon>Eukaryota</taxon>
        <taxon>Fungi</taxon>
        <taxon>Dikarya</taxon>
        <taxon>Ascomycota</taxon>
        <taxon>Saccharomycotina</taxon>
        <taxon>Saccharomycetes</taxon>
        <taxon>Phaffomycetales</taxon>
        <taxon>Wickerhamomycetaceae</taxon>
        <taxon>Wickerhamomyces</taxon>
    </lineage>
</organism>
<dbReference type="AlphaFoldDB" id="A0A1E3P308"/>
<evidence type="ECO:0000313" key="3">
    <source>
        <dbReference type="EMBL" id="ODQ59267.1"/>
    </source>
</evidence>
<dbReference type="RefSeq" id="XP_019038474.1">
    <property type="nucleotide sequence ID" value="XM_019182014.1"/>
</dbReference>
<dbReference type="STRING" id="683960.A0A1E3P308"/>
<evidence type="ECO:0000256" key="1">
    <source>
        <dbReference type="SAM" id="MobiDB-lite"/>
    </source>
</evidence>
<dbReference type="Proteomes" id="UP000094112">
    <property type="component" value="Unassembled WGS sequence"/>
</dbReference>
<keyword evidence="2" id="KW-0472">Membrane</keyword>
<feature type="transmembrane region" description="Helical" evidence="2">
    <location>
        <begin position="29"/>
        <end position="51"/>
    </location>
</feature>
<evidence type="ECO:0000313" key="4">
    <source>
        <dbReference type="Proteomes" id="UP000094112"/>
    </source>
</evidence>
<feature type="region of interest" description="Disordered" evidence="1">
    <location>
        <begin position="131"/>
        <end position="274"/>
    </location>
</feature>
<feature type="compositionally biased region" description="Polar residues" evidence="1">
    <location>
        <begin position="217"/>
        <end position="238"/>
    </location>
</feature>
<feature type="compositionally biased region" description="Basic and acidic residues" evidence="1">
    <location>
        <begin position="131"/>
        <end position="149"/>
    </location>
</feature>
<keyword evidence="4" id="KW-1185">Reference proteome</keyword>
<sequence length="274" mass="31526">MDLAVKFYEADQQLDRNDRELLGKLYTKVTYSTLVFGWGAFFAVASIPFYRQKLKTGSRKGTNVGRAFLLGFAGMIIGAPIASKYSYNWQVDSLQDTNSKCYQVAKILKPSEAVKWMMYYRLTADHPEHIMKDPRSLEAAKQRDRKLMQNRDPMGLYSGPRFDMQQGKKNKQDQEEAVKEEGEIEGTSNISSWDKIRLQNGMKESGTSGGGSAWNKVRQQQSNTTTQEKPVNPFTTNVYKPEQTKSFDEQENEFEKLLENERHIGEEEEKSNKW</sequence>
<protein>
    <submittedName>
        <fullName evidence="3">Uncharacterized protein</fullName>
    </submittedName>
</protein>
<keyword evidence="2" id="KW-0812">Transmembrane</keyword>
<gene>
    <name evidence="3" type="ORF">WICANDRAFT_32889</name>
</gene>
<reference evidence="3 4" key="1">
    <citation type="journal article" date="2016" name="Proc. Natl. Acad. Sci. U.S.A.">
        <title>Comparative genomics of biotechnologically important yeasts.</title>
        <authorList>
            <person name="Riley R."/>
            <person name="Haridas S."/>
            <person name="Wolfe K.H."/>
            <person name="Lopes M.R."/>
            <person name="Hittinger C.T."/>
            <person name="Goeker M."/>
            <person name="Salamov A.A."/>
            <person name="Wisecaver J.H."/>
            <person name="Long T.M."/>
            <person name="Calvey C.H."/>
            <person name="Aerts A.L."/>
            <person name="Barry K.W."/>
            <person name="Choi C."/>
            <person name="Clum A."/>
            <person name="Coughlan A.Y."/>
            <person name="Deshpande S."/>
            <person name="Douglass A.P."/>
            <person name="Hanson S.J."/>
            <person name="Klenk H.-P."/>
            <person name="LaButti K.M."/>
            <person name="Lapidus A."/>
            <person name="Lindquist E.A."/>
            <person name="Lipzen A.M."/>
            <person name="Meier-Kolthoff J.P."/>
            <person name="Ohm R.A."/>
            <person name="Otillar R.P."/>
            <person name="Pangilinan J.L."/>
            <person name="Peng Y."/>
            <person name="Rokas A."/>
            <person name="Rosa C.A."/>
            <person name="Scheuner C."/>
            <person name="Sibirny A.A."/>
            <person name="Slot J.C."/>
            <person name="Stielow J.B."/>
            <person name="Sun H."/>
            <person name="Kurtzman C.P."/>
            <person name="Blackwell M."/>
            <person name="Grigoriev I.V."/>
            <person name="Jeffries T.W."/>
        </authorList>
    </citation>
    <scope>NUCLEOTIDE SEQUENCE [LARGE SCALE GENOMIC DNA]</scope>
    <source>
        <strain evidence="4">ATCC 58044 / CBS 1984 / NCYC 433 / NRRL Y-366-8</strain>
    </source>
</reference>
<evidence type="ECO:0000256" key="2">
    <source>
        <dbReference type="SAM" id="Phobius"/>
    </source>
</evidence>
<name>A0A1E3P308_WICAA</name>
<feature type="compositionally biased region" description="Basic and acidic residues" evidence="1">
    <location>
        <begin position="170"/>
        <end position="181"/>
    </location>
</feature>
<accession>A0A1E3P308</accession>
<keyword evidence="2" id="KW-1133">Transmembrane helix</keyword>
<feature type="transmembrane region" description="Helical" evidence="2">
    <location>
        <begin position="63"/>
        <end position="82"/>
    </location>
</feature>
<dbReference type="Pfam" id="PF07954">
    <property type="entry name" value="DUF1689"/>
    <property type="match status" value="1"/>
</dbReference>
<dbReference type="OrthoDB" id="4036490at2759"/>
<feature type="compositionally biased region" description="Basic and acidic residues" evidence="1">
    <location>
        <begin position="242"/>
        <end position="274"/>
    </location>
</feature>